<gene>
    <name evidence="1" type="ORF">RDB_LOCUS79359</name>
</gene>
<comment type="caution">
    <text evidence="1">The sequence shown here is derived from an EMBL/GenBank/DDBJ whole genome shotgun (WGS) entry which is preliminary data.</text>
</comment>
<dbReference type="EMBL" id="CAJMWZ010004156">
    <property type="protein sequence ID" value="CAE6485525.1"/>
    <property type="molecule type" value="Genomic_DNA"/>
</dbReference>
<evidence type="ECO:0000313" key="1">
    <source>
        <dbReference type="EMBL" id="CAE6485525.1"/>
    </source>
</evidence>
<organism evidence="1 2">
    <name type="scientific">Rhizoctonia solani</name>
    <dbReference type="NCBI Taxonomy" id="456999"/>
    <lineage>
        <taxon>Eukaryota</taxon>
        <taxon>Fungi</taxon>
        <taxon>Dikarya</taxon>
        <taxon>Basidiomycota</taxon>
        <taxon>Agaricomycotina</taxon>
        <taxon>Agaricomycetes</taxon>
        <taxon>Cantharellales</taxon>
        <taxon>Ceratobasidiaceae</taxon>
        <taxon>Rhizoctonia</taxon>
    </lineage>
</organism>
<reference evidence="1" key="1">
    <citation type="submission" date="2021-01" db="EMBL/GenBank/DDBJ databases">
        <authorList>
            <person name="Kaushik A."/>
        </authorList>
    </citation>
    <scope>NUCLEOTIDE SEQUENCE</scope>
    <source>
        <strain evidence="1">Type strain: AG8-Rh-89/</strain>
    </source>
</reference>
<evidence type="ECO:0008006" key="3">
    <source>
        <dbReference type="Google" id="ProtNLM"/>
    </source>
</evidence>
<dbReference type="Gene3D" id="3.80.10.10">
    <property type="entry name" value="Ribonuclease Inhibitor"/>
    <property type="match status" value="1"/>
</dbReference>
<proteinExistence type="predicted"/>
<sequence>MSNVMWLPSCPSDMSEPHYLALLFARECTGCGRGIGARLYEELRVRYCVSCRNAQLITLNNLPAEVEILIHKSAVALKRPPACRPPPHILYAIKEETDEIQARLKKLRDAGDQGALEAWKKERRVATLTRSVVRPIEDLALKLRVVKALTNASQGSHALTNYLDSCISPEAALGYGHKNAKVLAARIDSTLESLQREMTRQLAQSASILARTRNKAAPPIRGLPGEVLAEIFLNVVYPPDNESLSLKGCLQAMYRNLHRLMAVCSAWRSVAMAQGQLWETVPAIGDPIKQLAVDLSVERSRGGALRLATILPKGGAPPFLIKVATENASRLRALSVQGMRLNEISDMISKMLRAGALGELSELSIRHLSTKDFQTSLKSKLVIPTGSPEQENFNRLINSLSIIRLGGLQMDWRITAFSSRLIELHIQMVELGNTGSDMIAFLLAISTANELRTLKLAFVIAYRSPHISTDLTTRPRVVFPKLRFLLLSDLYFDVLQSVLLAIAPGSYHLRIDILASAFETVRANFDLALDKVGVDDMAALLSLVRVDTLFIFRGPLKTVDLWLSGFGLRKILEAMPGLKGLKMHGWVFDRDFCNGLGSPSTPGAHAFPKLEALDLIQSRISDMEGFKNLVMGISAQTMQVGGYTQTGGENWVELRGDDDMVGWLRSSVPTFRLVDPNYVSPELKATKQILW</sequence>
<protein>
    <recommendedName>
        <fullName evidence="3">F-box domain-containing protein</fullName>
    </recommendedName>
</protein>
<dbReference type="InterPro" id="IPR032675">
    <property type="entry name" value="LRR_dom_sf"/>
</dbReference>
<dbReference type="AlphaFoldDB" id="A0A8H3H576"/>
<evidence type="ECO:0000313" key="2">
    <source>
        <dbReference type="Proteomes" id="UP000663850"/>
    </source>
</evidence>
<dbReference type="Proteomes" id="UP000663850">
    <property type="component" value="Unassembled WGS sequence"/>
</dbReference>
<accession>A0A8H3H576</accession>
<name>A0A8H3H576_9AGAM</name>